<evidence type="ECO:0000256" key="1">
    <source>
        <dbReference type="SAM" id="MobiDB-lite"/>
    </source>
</evidence>
<dbReference type="Gene3D" id="3.20.20.370">
    <property type="entry name" value="Glycoside hydrolase/deacetylase"/>
    <property type="match status" value="1"/>
</dbReference>
<keyword evidence="4" id="KW-0378">Hydrolase</keyword>
<name>A0ABU4HT95_9ACTN</name>
<dbReference type="EMBL" id="JAWSTH010000044">
    <property type="protein sequence ID" value="MDW5595994.1"/>
    <property type="molecule type" value="Genomic_DNA"/>
</dbReference>
<dbReference type="SUPFAM" id="SSF88713">
    <property type="entry name" value="Glycoside hydrolase/deacetylase"/>
    <property type="match status" value="1"/>
</dbReference>
<dbReference type="CDD" id="cd10917">
    <property type="entry name" value="CE4_NodB_like_6s_7s"/>
    <property type="match status" value="1"/>
</dbReference>
<dbReference type="PANTHER" id="PTHR10587">
    <property type="entry name" value="GLYCOSYL TRANSFERASE-RELATED"/>
    <property type="match status" value="1"/>
</dbReference>
<feature type="transmembrane region" description="Helical" evidence="2">
    <location>
        <begin position="26"/>
        <end position="44"/>
    </location>
</feature>
<dbReference type="InterPro" id="IPR002509">
    <property type="entry name" value="NODB_dom"/>
</dbReference>
<evidence type="ECO:0000256" key="2">
    <source>
        <dbReference type="SAM" id="Phobius"/>
    </source>
</evidence>
<evidence type="ECO:0000313" key="5">
    <source>
        <dbReference type="Proteomes" id="UP001284601"/>
    </source>
</evidence>
<reference evidence="4 5" key="2">
    <citation type="submission" date="2023-10" db="EMBL/GenBank/DDBJ databases">
        <authorList>
            <person name="Han X.F."/>
        </authorList>
    </citation>
    <scope>NUCLEOTIDE SEQUENCE [LARGE SCALE GENOMIC DNA]</scope>
    <source>
        <strain evidence="4 5">KCTC 39840</strain>
    </source>
</reference>
<dbReference type="RefSeq" id="WP_318598344.1">
    <property type="nucleotide sequence ID" value="NZ_JAWSTH010000044.1"/>
</dbReference>
<dbReference type="EC" id="3.-.-.-" evidence="4"/>
<evidence type="ECO:0000313" key="4">
    <source>
        <dbReference type="EMBL" id="MDW5595994.1"/>
    </source>
</evidence>
<keyword evidence="2" id="KW-0812">Transmembrane</keyword>
<evidence type="ECO:0000259" key="3">
    <source>
        <dbReference type="PROSITE" id="PS51677"/>
    </source>
</evidence>
<feature type="region of interest" description="Disordered" evidence="1">
    <location>
        <begin position="78"/>
        <end position="107"/>
    </location>
</feature>
<dbReference type="PROSITE" id="PS51677">
    <property type="entry name" value="NODB"/>
    <property type="match status" value="1"/>
</dbReference>
<comment type="caution">
    <text evidence="4">The sequence shown here is derived from an EMBL/GenBank/DDBJ whole genome shotgun (WGS) entry which is preliminary data.</text>
</comment>
<sequence>MTRLTDAERRARREAAQQAVRRRRRIASGGLLAVVALVVAVFVVSSGRGPSGDDVAEAETTIARDDAGRAAKERRAERRRAAAERASTIDVDTIPPARPGPAEVHQGGPTAGRMVALTYDDGYCGACIATLVKQLERTGAHATIFPNGSYDGQWRPHAAAIRRLVARGQLTVGSHTFNHVNSPAVGAAAFGADLDRNEQWIQQTFGLTGRPYFRPPYGAFDDGTLAAAGERGYTSVVMWNGTVADSNLRSKAYILNAIRHWARPGAIILLHANYPPTAEALPEMLEILRRKRLRTATLAELLGGSPYVAAR</sequence>
<dbReference type="GO" id="GO:0016787">
    <property type="term" value="F:hydrolase activity"/>
    <property type="evidence" value="ECO:0007669"/>
    <property type="project" value="UniProtKB-KW"/>
</dbReference>
<protein>
    <submittedName>
        <fullName evidence="4">Polysaccharide deacetylase family protein</fullName>
        <ecNumber evidence="4">3.-.-.-</ecNumber>
    </submittedName>
</protein>
<dbReference type="Pfam" id="PF01522">
    <property type="entry name" value="Polysacc_deac_1"/>
    <property type="match status" value="1"/>
</dbReference>
<gene>
    <name evidence="4" type="ORF">R7226_16715</name>
</gene>
<accession>A0ABU4HT95</accession>
<dbReference type="Proteomes" id="UP001284601">
    <property type="component" value="Unassembled WGS sequence"/>
</dbReference>
<keyword evidence="5" id="KW-1185">Reference proteome</keyword>
<reference evidence="5" key="1">
    <citation type="submission" date="2023-07" db="EMBL/GenBank/DDBJ databases">
        <title>Conexibacter stalactiti sp. nov., isolated from stalactites in a lava cave and emended description of the genus Conexibacter.</title>
        <authorList>
            <person name="Lee S.D."/>
        </authorList>
    </citation>
    <scope>NUCLEOTIDE SEQUENCE [LARGE SCALE GENOMIC DNA]</scope>
    <source>
        <strain evidence="5">KCTC 39840</strain>
    </source>
</reference>
<keyword evidence="2" id="KW-1133">Transmembrane helix</keyword>
<keyword evidence="2" id="KW-0472">Membrane</keyword>
<dbReference type="InterPro" id="IPR011330">
    <property type="entry name" value="Glyco_hydro/deAcase_b/a-brl"/>
</dbReference>
<feature type="domain" description="NodB homology" evidence="3">
    <location>
        <begin position="113"/>
        <end position="296"/>
    </location>
</feature>
<organism evidence="4 5">
    <name type="scientific">Conexibacter stalactiti</name>
    <dbReference type="NCBI Taxonomy" id="1940611"/>
    <lineage>
        <taxon>Bacteria</taxon>
        <taxon>Bacillati</taxon>
        <taxon>Actinomycetota</taxon>
        <taxon>Thermoleophilia</taxon>
        <taxon>Solirubrobacterales</taxon>
        <taxon>Conexibacteraceae</taxon>
        <taxon>Conexibacter</taxon>
    </lineage>
</organism>
<dbReference type="InterPro" id="IPR050248">
    <property type="entry name" value="Polysacc_deacetylase_ArnD"/>
</dbReference>
<proteinExistence type="predicted"/>